<evidence type="ECO:0000256" key="1">
    <source>
        <dbReference type="ARBA" id="ARBA00009477"/>
    </source>
</evidence>
<feature type="domain" description="DUF3347" evidence="5">
    <location>
        <begin position="454"/>
        <end position="540"/>
    </location>
</feature>
<dbReference type="GO" id="GO:0015679">
    <property type="term" value="P:plasma membrane copper ion transport"/>
    <property type="evidence" value="ECO:0007669"/>
    <property type="project" value="TreeGrafter"/>
</dbReference>
<dbReference type="Pfam" id="PF25954">
    <property type="entry name" value="Beta-barrel_RND_2"/>
    <property type="match status" value="1"/>
</dbReference>
<dbReference type="InterPro" id="IPR051909">
    <property type="entry name" value="MFP_Cation_Efflux"/>
</dbReference>
<protein>
    <submittedName>
        <fullName evidence="11">Efflux transporter</fullName>
    </submittedName>
</protein>
<dbReference type="Pfam" id="PF11827">
    <property type="entry name" value="DUF3347"/>
    <property type="match status" value="1"/>
</dbReference>
<reference evidence="11" key="1">
    <citation type="journal article" date="2011" name="FEMS Microbiol. Ecol.">
        <title>Polyketide synthase pathways identified from a metagenomic library are derived from soil Acidobacteria.</title>
        <authorList>
            <person name="Parsley L.C."/>
            <person name="Linneman J."/>
            <person name="Goode A.M."/>
            <person name="Becklund K."/>
            <person name="George I."/>
            <person name="Goodman R.M."/>
            <person name="Lopanik N.B."/>
            <person name="Liles M.R."/>
        </authorList>
    </citation>
    <scope>NUCLEOTIDE SEQUENCE</scope>
</reference>
<keyword evidence="2" id="KW-0813">Transport</keyword>
<feature type="domain" description="CusB-like barrel-sandwich hybrid" evidence="8">
    <location>
        <begin position="142"/>
        <end position="263"/>
    </location>
</feature>
<dbReference type="Pfam" id="PF25869">
    <property type="entry name" value="3HB_CusB"/>
    <property type="match status" value="1"/>
</dbReference>
<dbReference type="Gene3D" id="2.40.30.170">
    <property type="match status" value="1"/>
</dbReference>
<evidence type="ECO:0000259" key="6">
    <source>
        <dbReference type="Pfam" id="PF19335"/>
    </source>
</evidence>
<keyword evidence="4" id="KW-1133">Transmembrane helix</keyword>
<evidence type="ECO:0000256" key="4">
    <source>
        <dbReference type="SAM" id="Phobius"/>
    </source>
</evidence>
<dbReference type="InterPro" id="IPR058791">
    <property type="entry name" value="3HB_CusB"/>
</dbReference>
<proteinExistence type="inferred from homology"/>
<dbReference type="NCBIfam" id="TIGR01730">
    <property type="entry name" value="RND_mfp"/>
    <property type="match status" value="1"/>
</dbReference>
<organism evidence="11">
    <name type="scientific">uncultured Acidobacteria bacterium A11</name>
    <dbReference type="NCBI Taxonomy" id="1036854"/>
    <lineage>
        <taxon>Bacteria</taxon>
        <taxon>Pseudomonadati</taxon>
        <taxon>Acidobacteriota</taxon>
        <taxon>environmental samples</taxon>
    </lineage>
</organism>
<evidence type="ECO:0000259" key="7">
    <source>
        <dbReference type="Pfam" id="PF25869"/>
    </source>
</evidence>
<dbReference type="InterPro" id="IPR021782">
    <property type="entry name" value="DUF3347"/>
</dbReference>
<feature type="domain" description="CusB-like beta-barrel" evidence="9">
    <location>
        <begin position="269"/>
        <end position="344"/>
    </location>
</feature>
<dbReference type="EMBL" id="JF342591">
    <property type="protein sequence ID" value="AEH26510.1"/>
    <property type="molecule type" value="Genomic_DNA"/>
</dbReference>
<evidence type="ECO:0000259" key="10">
    <source>
        <dbReference type="Pfam" id="PF25975"/>
    </source>
</evidence>
<dbReference type="GO" id="GO:0030288">
    <property type="term" value="C:outer membrane-bounded periplasmic space"/>
    <property type="evidence" value="ECO:0007669"/>
    <property type="project" value="TreeGrafter"/>
</dbReference>
<dbReference type="InterPro" id="IPR058792">
    <property type="entry name" value="Beta-barrel_RND_2"/>
</dbReference>
<dbReference type="InterPro" id="IPR006143">
    <property type="entry name" value="RND_pump_MFP"/>
</dbReference>
<accession>F8TTJ9</accession>
<dbReference type="GO" id="GO:0016020">
    <property type="term" value="C:membrane"/>
    <property type="evidence" value="ECO:0007669"/>
    <property type="project" value="InterPro"/>
</dbReference>
<dbReference type="GO" id="GO:0046914">
    <property type="term" value="F:transition metal ion binding"/>
    <property type="evidence" value="ECO:0007669"/>
    <property type="project" value="TreeGrafter"/>
</dbReference>
<feature type="domain" description="CusB-like three alpha-helical bundle" evidence="7">
    <location>
        <begin position="198"/>
        <end position="230"/>
    </location>
</feature>
<evidence type="ECO:0000259" key="5">
    <source>
        <dbReference type="Pfam" id="PF11827"/>
    </source>
</evidence>
<dbReference type="PANTHER" id="PTHR30097">
    <property type="entry name" value="CATION EFFLUX SYSTEM PROTEIN CUSB"/>
    <property type="match status" value="1"/>
</dbReference>
<evidence type="ECO:0000259" key="9">
    <source>
        <dbReference type="Pfam" id="PF25954"/>
    </source>
</evidence>
<dbReference type="AlphaFoldDB" id="F8TTJ9"/>
<dbReference type="GO" id="GO:0022857">
    <property type="term" value="F:transmembrane transporter activity"/>
    <property type="evidence" value="ECO:0007669"/>
    <property type="project" value="InterPro"/>
</dbReference>
<keyword evidence="4" id="KW-0472">Membrane</keyword>
<sequence>MNRDPIAGGVWAIMMLCTLIAIPSCKRDQGGAKDSSVDYYTCTMHPSVKAKDSKTKCPICSMDLVPVAKKGAGGAPAPQHDHGGGSASTSPSSGLSEFSVPVERQQQIGVTYAVAKSQALQLTIRSVGFIVPDKTRHWEFVARVEGYVQKLNVTSPGELVELNQPLLTIYSPDLLTGERELVRLLEARDRAGASSAESSERLIEAARRRLEQWNLTPKQIAELEKSRKPDEFLTLYSPFKGIVEDVAAHQGRKVMVGDHLVDVADLSVVWLWAEFFENELPLLRKGLKVAITSDSYPGEKFSGEIGLINPFLSEQMRIGKVRIDIPNAELKLLPGMYVNIELGRDMGEGLTIPVSAIMPTGSRSLVFVDKGEGKLEPRYVQLGRKFGDVYQVQQGLAEGERVVASANFLIDAESKVQGAVKSFEEAEPQADMRVAEAKGVPLPAEARGFYEPLLASYLAIQQALAADKYEAVASQAEPMRKRAEAVAMSDIKPAERADEYRAQVEAMKGASEKFKPSNLDEARAQFGLFSEPLIKLLTQFPPPLGRELNIMKCSMWEKSPGRWIQASADIANPFMGQKMLGCGEKVAALKAIP</sequence>
<keyword evidence="4" id="KW-0812">Transmembrane</keyword>
<feature type="compositionally biased region" description="Low complexity" evidence="3">
    <location>
        <begin position="87"/>
        <end position="96"/>
    </location>
</feature>
<dbReference type="InterPro" id="IPR045800">
    <property type="entry name" value="HMBD"/>
</dbReference>
<dbReference type="SUPFAM" id="SSF111369">
    <property type="entry name" value="HlyD-like secretion proteins"/>
    <property type="match status" value="1"/>
</dbReference>
<evidence type="ECO:0000256" key="3">
    <source>
        <dbReference type="SAM" id="MobiDB-lite"/>
    </source>
</evidence>
<evidence type="ECO:0000313" key="11">
    <source>
        <dbReference type="EMBL" id="AEH26510.1"/>
    </source>
</evidence>
<dbReference type="InterPro" id="IPR058649">
    <property type="entry name" value="CzcB_C"/>
</dbReference>
<comment type="similarity">
    <text evidence="1">Belongs to the membrane fusion protein (MFP) (TC 8.A.1) family.</text>
</comment>
<dbReference type="PANTHER" id="PTHR30097:SF15">
    <property type="entry name" value="CATION EFFLUX SYSTEM PROTEIN CUSB"/>
    <property type="match status" value="1"/>
</dbReference>
<dbReference type="FunFam" id="2.40.30.170:FF:000010">
    <property type="entry name" value="Efflux RND transporter periplasmic adaptor subunit"/>
    <property type="match status" value="1"/>
</dbReference>
<feature type="region of interest" description="Disordered" evidence="3">
    <location>
        <begin position="71"/>
        <end position="98"/>
    </location>
</feature>
<evidence type="ECO:0000256" key="2">
    <source>
        <dbReference type="ARBA" id="ARBA00022448"/>
    </source>
</evidence>
<dbReference type="Gene3D" id="2.40.420.20">
    <property type="match status" value="1"/>
</dbReference>
<dbReference type="Pfam" id="PF25975">
    <property type="entry name" value="CzcB_C"/>
    <property type="match status" value="1"/>
</dbReference>
<dbReference type="Pfam" id="PF25919">
    <property type="entry name" value="BSH_CusB"/>
    <property type="match status" value="1"/>
</dbReference>
<feature type="domain" description="CzcB-like C-terminal circularly permuted SH3-like" evidence="10">
    <location>
        <begin position="350"/>
        <end position="410"/>
    </location>
</feature>
<dbReference type="Pfam" id="PF19335">
    <property type="entry name" value="HMBD"/>
    <property type="match status" value="1"/>
</dbReference>
<feature type="transmembrane region" description="Helical" evidence="4">
    <location>
        <begin position="6"/>
        <end position="25"/>
    </location>
</feature>
<name>F8TTJ9_9BACT</name>
<feature type="domain" description="Heavy metal binding" evidence="6">
    <location>
        <begin position="39"/>
        <end position="67"/>
    </location>
</feature>
<evidence type="ECO:0000259" key="8">
    <source>
        <dbReference type="Pfam" id="PF25919"/>
    </source>
</evidence>
<dbReference type="InterPro" id="IPR058790">
    <property type="entry name" value="BSH_CusB"/>
</dbReference>
<dbReference type="GO" id="GO:0060003">
    <property type="term" value="P:copper ion export"/>
    <property type="evidence" value="ECO:0007669"/>
    <property type="project" value="TreeGrafter"/>
</dbReference>